<evidence type="ECO:0000256" key="3">
    <source>
        <dbReference type="SAM" id="MobiDB-lite"/>
    </source>
</evidence>
<dbReference type="SMART" id="SM00267">
    <property type="entry name" value="GGDEF"/>
    <property type="match status" value="1"/>
</dbReference>
<accession>B9M4P3</accession>
<dbReference type="FunFam" id="3.30.70.270:FF:000001">
    <property type="entry name" value="Diguanylate cyclase domain protein"/>
    <property type="match status" value="1"/>
</dbReference>
<dbReference type="GO" id="GO:0043709">
    <property type="term" value="P:cell adhesion involved in single-species biofilm formation"/>
    <property type="evidence" value="ECO:0007669"/>
    <property type="project" value="TreeGrafter"/>
</dbReference>
<dbReference type="OrthoDB" id="9759607at2"/>
<dbReference type="KEGG" id="geo:Geob_1409"/>
<dbReference type="Pfam" id="PF00990">
    <property type="entry name" value="GGDEF"/>
    <property type="match status" value="1"/>
</dbReference>
<dbReference type="EMBL" id="CP001390">
    <property type="protein sequence ID" value="ACM19769.1"/>
    <property type="molecule type" value="Genomic_DNA"/>
</dbReference>
<evidence type="ECO:0000256" key="1">
    <source>
        <dbReference type="ARBA" id="ARBA00012528"/>
    </source>
</evidence>
<dbReference type="Gene3D" id="3.30.70.270">
    <property type="match status" value="1"/>
</dbReference>
<feature type="region of interest" description="Disordered" evidence="3">
    <location>
        <begin position="339"/>
        <end position="364"/>
    </location>
</feature>
<dbReference type="CDD" id="cd01949">
    <property type="entry name" value="GGDEF"/>
    <property type="match status" value="1"/>
</dbReference>
<dbReference type="STRING" id="316067.Geob_1409"/>
<dbReference type="RefSeq" id="WP_012646498.1">
    <property type="nucleotide sequence ID" value="NC_011979.1"/>
</dbReference>
<dbReference type="GO" id="GO:1902201">
    <property type="term" value="P:negative regulation of bacterial-type flagellum-dependent cell motility"/>
    <property type="evidence" value="ECO:0007669"/>
    <property type="project" value="TreeGrafter"/>
</dbReference>
<evidence type="ECO:0000259" key="4">
    <source>
        <dbReference type="PROSITE" id="PS50887"/>
    </source>
</evidence>
<dbReference type="SUPFAM" id="SSF55073">
    <property type="entry name" value="Nucleotide cyclase"/>
    <property type="match status" value="1"/>
</dbReference>
<keyword evidence="6" id="KW-1185">Reference proteome</keyword>
<dbReference type="InterPro" id="IPR050469">
    <property type="entry name" value="Diguanylate_Cyclase"/>
</dbReference>
<gene>
    <name evidence="5" type="ordered locus">Geob_1409</name>
</gene>
<sequence>MKKERILSTVENIGLSNPAGEDNDGSGQKAPDLIRQLNEALFLAKFMGAVNATLDPDDVCAIASRILFDYIVYQRIVFTLELDSGCKTFSFSPLEDRSAESTLETGGEADSDNKPTRWFTFQLPEKIGKVEICLHRQAIGVFSRHFLATVTENFAQALKNSLEFNKVKELAMRDGLTGLYNRRVFDEILSIEGELHKLMPLSLLLLDLDDFKLVNDTFGHAAGDQVLATFAAILRESCRGADLVARYGGEEFAVVLPATPSTKATEIAQRMRMRFSAMTFAFGGQHFSQTVSIGIACTFDTAKIPISELVHRADNALYRAKREGKNRVCIHTDKTGANIAKNRGKTPDAGSQSASAPMLGAGNL</sequence>
<dbReference type="InterPro" id="IPR000160">
    <property type="entry name" value="GGDEF_dom"/>
</dbReference>
<comment type="catalytic activity">
    <reaction evidence="2">
        <text>2 GTP = 3',3'-c-di-GMP + 2 diphosphate</text>
        <dbReference type="Rhea" id="RHEA:24898"/>
        <dbReference type="ChEBI" id="CHEBI:33019"/>
        <dbReference type="ChEBI" id="CHEBI:37565"/>
        <dbReference type="ChEBI" id="CHEBI:58805"/>
        <dbReference type="EC" id="2.7.7.65"/>
    </reaction>
</comment>
<dbReference type="PANTHER" id="PTHR45138">
    <property type="entry name" value="REGULATORY COMPONENTS OF SENSORY TRANSDUCTION SYSTEM"/>
    <property type="match status" value="1"/>
</dbReference>
<dbReference type="HOGENOM" id="CLU_000445_11_24_7"/>
<evidence type="ECO:0000256" key="2">
    <source>
        <dbReference type="ARBA" id="ARBA00034247"/>
    </source>
</evidence>
<dbReference type="eggNOG" id="COG3706">
    <property type="taxonomic scope" value="Bacteria"/>
</dbReference>
<dbReference type="PROSITE" id="PS50887">
    <property type="entry name" value="GGDEF"/>
    <property type="match status" value="1"/>
</dbReference>
<evidence type="ECO:0000313" key="5">
    <source>
        <dbReference type="EMBL" id="ACM19769.1"/>
    </source>
</evidence>
<dbReference type="NCBIfam" id="TIGR00254">
    <property type="entry name" value="GGDEF"/>
    <property type="match status" value="1"/>
</dbReference>
<reference evidence="5 6" key="1">
    <citation type="submission" date="2009-01" db="EMBL/GenBank/DDBJ databases">
        <title>Complete sequence of Geobacter sp. FRC-32.</title>
        <authorList>
            <consortium name="US DOE Joint Genome Institute"/>
            <person name="Lucas S."/>
            <person name="Copeland A."/>
            <person name="Lapidus A."/>
            <person name="Glavina del Rio T."/>
            <person name="Dalin E."/>
            <person name="Tice H."/>
            <person name="Bruce D."/>
            <person name="Goodwin L."/>
            <person name="Pitluck S."/>
            <person name="Saunders E."/>
            <person name="Brettin T."/>
            <person name="Detter J.C."/>
            <person name="Han C."/>
            <person name="Larimer F."/>
            <person name="Land M."/>
            <person name="Hauser L."/>
            <person name="Kyrpides N."/>
            <person name="Ovchinnikova G."/>
            <person name="Kostka J."/>
            <person name="Richardson P."/>
        </authorList>
    </citation>
    <scope>NUCLEOTIDE SEQUENCE [LARGE SCALE GENOMIC DNA]</scope>
    <source>
        <strain evidence="6">DSM 22248 / JCM 15807 / FRC-32</strain>
    </source>
</reference>
<dbReference type="EC" id="2.7.7.65" evidence="1"/>
<organism evidence="5 6">
    <name type="scientific">Geotalea daltonii (strain DSM 22248 / JCM 15807 / FRC-32)</name>
    <name type="common">Geobacter daltonii</name>
    <dbReference type="NCBI Taxonomy" id="316067"/>
    <lineage>
        <taxon>Bacteria</taxon>
        <taxon>Pseudomonadati</taxon>
        <taxon>Thermodesulfobacteriota</taxon>
        <taxon>Desulfuromonadia</taxon>
        <taxon>Geobacterales</taxon>
        <taxon>Geobacteraceae</taxon>
        <taxon>Geotalea</taxon>
    </lineage>
</organism>
<dbReference type="GO" id="GO:0052621">
    <property type="term" value="F:diguanylate cyclase activity"/>
    <property type="evidence" value="ECO:0007669"/>
    <property type="project" value="UniProtKB-EC"/>
</dbReference>
<evidence type="ECO:0000313" key="6">
    <source>
        <dbReference type="Proteomes" id="UP000007721"/>
    </source>
</evidence>
<dbReference type="Proteomes" id="UP000007721">
    <property type="component" value="Chromosome"/>
</dbReference>
<proteinExistence type="predicted"/>
<dbReference type="InterPro" id="IPR029787">
    <property type="entry name" value="Nucleotide_cyclase"/>
</dbReference>
<dbReference type="PANTHER" id="PTHR45138:SF9">
    <property type="entry name" value="DIGUANYLATE CYCLASE DGCM-RELATED"/>
    <property type="match status" value="1"/>
</dbReference>
<dbReference type="GO" id="GO:0005886">
    <property type="term" value="C:plasma membrane"/>
    <property type="evidence" value="ECO:0007669"/>
    <property type="project" value="TreeGrafter"/>
</dbReference>
<feature type="domain" description="GGDEF" evidence="4">
    <location>
        <begin position="199"/>
        <end position="333"/>
    </location>
</feature>
<dbReference type="InterPro" id="IPR043128">
    <property type="entry name" value="Rev_trsase/Diguanyl_cyclase"/>
</dbReference>
<name>B9M4P3_GEODF</name>
<protein>
    <recommendedName>
        <fullName evidence="1">diguanylate cyclase</fullName>
        <ecNumber evidence="1">2.7.7.65</ecNumber>
    </recommendedName>
</protein>
<dbReference type="AlphaFoldDB" id="B9M4P3"/>